<evidence type="ECO:0000256" key="3">
    <source>
        <dbReference type="ARBA" id="ARBA00012221"/>
    </source>
</evidence>
<dbReference type="NCBIfam" id="TIGR03682">
    <property type="entry name" value="arCOG04112"/>
    <property type="match status" value="1"/>
</dbReference>
<evidence type="ECO:0000256" key="8">
    <source>
        <dbReference type="ARBA" id="ARBA00023014"/>
    </source>
</evidence>
<keyword evidence="10" id="KW-0004">4Fe-4S</keyword>
<dbReference type="EMBL" id="CP013695">
    <property type="protein sequence ID" value="ALU32169.1"/>
    <property type="molecule type" value="Genomic_DNA"/>
</dbReference>
<keyword evidence="4 10" id="KW-0808">Transferase</keyword>
<keyword evidence="5 10" id="KW-0949">S-adenosyl-L-methionine</keyword>
<comment type="pathway">
    <text evidence="2 10">Protein modification; peptidyl-diphthamide biosynthesis.</text>
</comment>
<protein>
    <recommendedName>
        <fullName evidence="3 10">2-(3-amino-3-carboxypropyl)histidine synthase</fullName>
        <ecNumber evidence="3 10">2.5.1.108</ecNumber>
    </recommendedName>
</protein>
<evidence type="ECO:0000256" key="2">
    <source>
        <dbReference type="ARBA" id="ARBA00005156"/>
    </source>
</evidence>
<dbReference type="NCBIfam" id="TIGR00322">
    <property type="entry name" value="diphth2_R"/>
    <property type="match status" value="1"/>
</dbReference>
<dbReference type="GeneID" id="14550702"/>
<dbReference type="GO" id="GO:0017183">
    <property type="term" value="P:protein histidyl modification to diphthamide"/>
    <property type="evidence" value="ECO:0007669"/>
    <property type="project" value="UniProtKB-UniRule"/>
</dbReference>
<dbReference type="FunFam" id="3.40.50.11840:FF:000003">
    <property type="entry name" value="2-(3-amino-3-carboxypropyl)histidine synthase subunit 1"/>
    <property type="match status" value="1"/>
</dbReference>
<evidence type="ECO:0000313" key="14">
    <source>
        <dbReference type="Proteomes" id="UP000065473"/>
    </source>
</evidence>
<evidence type="ECO:0000256" key="5">
    <source>
        <dbReference type="ARBA" id="ARBA00022691"/>
    </source>
</evidence>
<evidence type="ECO:0000313" key="11">
    <source>
        <dbReference type="EMBL" id="ALU29440.1"/>
    </source>
</evidence>
<dbReference type="OMA" id="PGQVLGC"/>
<comment type="similarity">
    <text evidence="10">Belongs to the DPH1/DPH2 family.</text>
</comment>
<name>A0A0U3GU07_9CREN</name>
<dbReference type="InterPro" id="IPR042263">
    <property type="entry name" value="DPH1/DPH2_1"/>
</dbReference>
<dbReference type="InterPro" id="IPR035435">
    <property type="entry name" value="DPH1/DPH2_euk_archaea"/>
</dbReference>
<keyword evidence="6 10" id="KW-0479">Metal-binding</keyword>
<dbReference type="EC" id="2.5.1.108" evidence="3 10"/>
<dbReference type="GO" id="GO:0090560">
    <property type="term" value="F:2-(3-amino-3-carboxypropyl)histidine synthase activity"/>
    <property type="evidence" value="ECO:0007669"/>
    <property type="project" value="UniProtKB-UniRule"/>
</dbReference>
<dbReference type="InterPro" id="IPR016435">
    <property type="entry name" value="DPH1/DPH2"/>
</dbReference>
<accession>A0A0U3GU07</accession>
<evidence type="ECO:0000256" key="7">
    <source>
        <dbReference type="ARBA" id="ARBA00023004"/>
    </source>
</evidence>
<dbReference type="PANTHER" id="PTHR10762">
    <property type="entry name" value="DIPHTHAMIDE BIOSYNTHESIS PROTEIN"/>
    <property type="match status" value="1"/>
</dbReference>
<evidence type="ECO:0000256" key="1">
    <source>
        <dbReference type="ARBA" id="ARBA00001966"/>
    </source>
</evidence>
<proteinExistence type="inferred from homology"/>
<dbReference type="Gene3D" id="3.40.50.11840">
    <property type="entry name" value="Diphthamide synthesis DPH1/DPH2 domain 1"/>
    <property type="match status" value="1"/>
</dbReference>
<evidence type="ECO:0000256" key="6">
    <source>
        <dbReference type="ARBA" id="ARBA00022723"/>
    </source>
</evidence>
<dbReference type="InterPro" id="IPR042265">
    <property type="entry name" value="DPH1/DPH2_3"/>
</dbReference>
<evidence type="ECO:0000313" key="12">
    <source>
        <dbReference type="EMBL" id="ALU32169.1"/>
    </source>
</evidence>
<dbReference type="GO" id="GO:0046872">
    <property type="term" value="F:metal ion binding"/>
    <property type="evidence" value="ECO:0007669"/>
    <property type="project" value="UniProtKB-KW"/>
</dbReference>
<evidence type="ECO:0000256" key="4">
    <source>
        <dbReference type="ARBA" id="ARBA00022679"/>
    </source>
</evidence>
<dbReference type="STRING" id="1435377.SUSAZ_00880"/>
<dbReference type="InterPro" id="IPR022428">
    <property type="entry name" value="Dph2_arc"/>
</dbReference>
<keyword evidence="7 10" id="KW-0408">Iron</keyword>
<dbReference type="SFLD" id="SFLDS00032">
    <property type="entry name" value="Radical_SAM_3-amino-3-carboxyp"/>
    <property type="match status" value="1"/>
</dbReference>
<dbReference type="Proteomes" id="UP000060043">
    <property type="component" value="Chromosome"/>
</dbReference>
<dbReference type="PANTHER" id="PTHR10762:SF1">
    <property type="entry name" value="2-(3-AMINO-3-CARBOXYPROPYL)HISTIDINE SYNTHASE SUBUNIT 1"/>
    <property type="match status" value="1"/>
</dbReference>
<dbReference type="OrthoDB" id="314at2157"/>
<dbReference type="PaxDb" id="1435377-SUSAZ_00880"/>
<dbReference type="AlphaFoldDB" id="A0A0U3GU07"/>
<comment type="catalytic activity">
    <reaction evidence="9 10">
        <text>L-histidyl-[translation elongation factor 2] + S-adenosyl-L-methionine = 2-[(3S)-amino-3-carboxypropyl]-L-histidyl-[translation elongation factor 2] + S-methyl-5'-thioadenosine + H(+)</text>
        <dbReference type="Rhea" id="RHEA:36783"/>
        <dbReference type="Rhea" id="RHEA-COMP:9748"/>
        <dbReference type="Rhea" id="RHEA-COMP:9749"/>
        <dbReference type="ChEBI" id="CHEBI:15378"/>
        <dbReference type="ChEBI" id="CHEBI:17509"/>
        <dbReference type="ChEBI" id="CHEBI:29979"/>
        <dbReference type="ChEBI" id="CHEBI:59789"/>
        <dbReference type="ChEBI" id="CHEBI:73995"/>
        <dbReference type="EC" id="2.5.1.108"/>
    </reaction>
</comment>
<evidence type="ECO:0000256" key="10">
    <source>
        <dbReference type="PIRNR" id="PIRNR004967"/>
    </source>
</evidence>
<gene>
    <name evidence="11" type="ORF">ATY89_05415</name>
    <name evidence="12" type="ORF">ATZ20_08435</name>
</gene>
<dbReference type="Proteomes" id="UP000065473">
    <property type="component" value="Chromosome"/>
</dbReference>
<comment type="cofactor">
    <cofactor evidence="1 10">
        <name>[4Fe-4S] cluster</name>
        <dbReference type="ChEBI" id="CHEBI:49883"/>
    </cofactor>
</comment>
<dbReference type="EMBL" id="CP013694">
    <property type="protein sequence ID" value="ALU29440.1"/>
    <property type="molecule type" value="Genomic_DNA"/>
</dbReference>
<dbReference type="PIRSF" id="PIRSF004967">
    <property type="entry name" value="DPH1"/>
    <property type="match status" value="1"/>
</dbReference>
<keyword evidence="8 10" id="KW-0411">Iron-sulfur</keyword>
<evidence type="ECO:0000256" key="9">
    <source>
        <dbReference type="ARBA" id="ARBA00048403"/>
    </source>
</evidence>
<dbReference type="Gene3D" id="3.40.50.11850">
    <property type="entry name" value="Diphthamide synthesis DPH1/DPH2 domain 2"/>
    <property type="match status" value="1"/>
</dbReference>
<comment type="function">
    <text evidence="10">Catalyzes the first step of diphthamide biosynthesis, i.e. the transfer of the 3-amino-3-carboxypropyl group from S-adenosyl-L-methionine (SAM) to the C2 position of the imidazole ring of the target histidine residue in translation elongation factor 2 (EF-2).</text>
</comment>
<sequence>MSYDFEVDKIIEEIRKRSAKKVLLQFPEGIKPFSIGLLERLRETAKDIEFVISSDASWGACDVAEDEARTLGVDLIIHFGHTPYTWYYPKFPTLFIELKSKLNVEEEQIEKLIQYINEKYNPRTVSLSSTIQHSHLLPKIKEKMQSQFNVIIGKPSSPFMHDGQILGCDYKAVVNSSADVYVNVSGGVFHALGVGLTTRKPIVKLDPYTSKNEDLTDEVYRILKIRYGKIMKALDSRNWAIIQGVKTGQNRPLMVKYLQKKLEEKGYKVFIITNRSLNVDALRNIDNPEIDSFIVTSCPRLPIDDLFEYEKPVLTPGEAKMIIFSKLDEYIFPW</sequence>
<organism evidence="12 13">
    <name type="scientific">Sulfolobus acidocaldarius</name>
    <dbReference type="NCBI Taxonomy" id="2285"/>
    <lineage>
        <taxon>Archaea</taxon>
        <taxon>Thermoproteota</taxon>
        <taxon>Thermoprotei</taxon>
        <taxon>Sulfolobales</taxon>
        <taxon>Sulfolobaceae</taxon>
        <taxon>Sulfolobus</taxon>
    </lineage>
</organism>
<evidence type="ECO:0000313" key="13">
    <source>
        <dbReference type="Proteomes" id="UP000060043"/>
    </source>
</evidence>
<dbReference type="Pfam" id="PF01866">
    <property type="entry name" value="Diphthamide_syn"/>
    <property type="match status" value="1"/>
</dbReference>
<dbReference type="InterPro" id="IPR042264">
    <property type="entry name" value="DPH1/DPH2_2"/>
</dbReference>
<dbReference type="UniPathway" id="UPA00559"/>
<dbReference type="Gene3D" id="3.40.50.11860">
    <property type="entry name" value="Diphthamide synthesis DPH1/DPH2 domain 3"/>
    <property type="match status" value="1"/>
</dbReference>
<dbReference type="GO" id="GO:0051539">
    <property type="term" value="F:4 iron, 4 sulfur cluster binding"/>
    <property type="evidence" value="ECO:0007669"/>
    <property type="project" value="UniProtKB-UniRule"/>
</dbReference>
<dbReference type="RefSeq" id="WP_011277095.1">
    <property type="nucleotide sequence ID" value="NZ_BHWZ01000001.1"/>
</dbReference>
<reference evidence="13 14" key="1">
    <citation type="submission" date="2015-12" db="EMBL/GenBank/DDBJ databases">
        <title>A stable core within a dynamic pangenome in Sulfolobus acidocaldarius.</title>
        <authorList>
            <person name="Anderson R."/>
            <person name="Kouris A."/>
            <person name="Seward C."/>
            <person name="Campbell K."/>
            <person name="Whitaker R."/>
        </authorList>
    </citation>
    <scope>NUCLEOTIDE SEQUENCE [LARGE SCALE GENOMIC DNA]</scope>
    <source>
        <strain evidence="11 14">GG12-C01-09</strain>
        <strain evidence="12 13">NG05B_CO5_07</strain>
    </source>
</reference>